<gene>
    <name evidence="1" type="ORF">ACFOHL_12700</name>
</gene>
<sequence length="290" mass="32701">MINNFIRFYEEGDIKNLTSVLLHSCSWQQHGFKAFGSSQINTVLTHWLSLVGRSQTEIVSQVNSENMSTALIKLYPYSNQSSQDKVVLLSLAVEHNGRVVKSVDCVVNTQLVADRKGVDILSLSQSLPNPDPLVLSEYDHQDHLQNNLALPSNLVRNNNVDTSLLDKWWQIHSVGQLSNIDALYSENASIVALSSGRTIIKNELFTSLCHFRTQFLRPFSQLESVTTEDNFVAIVWLFEGDDTDTSERMRLRVVSHLELVDGHIINESSVFDLAAHFKRYPNSTLRLSGI</sequence>
<dbReference type="Proteomes" id="UP001595478">
    <property type="component" value="Unassembled WGS sequence"/>
</dbReference>
<dbReference type="RefSeq" id="WP_376920614.1">
    <property type="nucleotide sequence ID" value="NZ_JBHRSW010000023.1"/>
</dbReference>
<evidence type="ECO:0000313" key="1">
    <source>
        <dbReference type="EMBL" id="MFC3122481.1"/>
    </source>
</evidence>
<organism evidence="1 2">
    <name type="scientific">Agaribacter flavus</name>
    <dbReference type="NCBI Taxonomy" id="1902781"/>
    <lineage>
        <taxon>Bacteria</taxon>
        <taxon>Pseudomonadati</taxon>
        <taxon>Pseudomonadota</taxon>
        <taxon>Gammaproteobacteria</taxon>
        <taxon>Alteromonadales</taxon>
        <taxon>Alteromonadaceae</taxon>
        <taxon>Agaribacter</taxon>
    </lineage>
</organism>
<dbReference type="EMBL" id="JBHRSW010000023">
    <property type="protein sequence ID" value="MFC3122481.1"/>
    <property type="molecule type" value="Genomic_DNA"/>
</dbReference>
<dbReference type="InterPro" id="IPR032710">
    <property type="entry name" value="NTF2-like_dom_sf"/>
</dbReference>
<accession>A0ABV7FT85</accession>
<keyword evidence="2" id="KW-1185">Reference proteome</keyword>
<evidence type="ECO:0000313" key="2">
    <source>
        <dbReference type="Proteomes" id="UP001595478"/>
    </source>
</evidence>
<dbReference type="Gene3D" id="3.10.450.50">
    <property type="match status" value="1"/>
</dbReference>
<dbReference type="SUPFAM" id="SSF54427">
    <property type="entry name" value="NTF2-like"/>
    <property type="match status" value="1"/>
</dbReference>
<proteinExistence type="predicted"/>
<name>A0ABV7FT85_9ALTE</name>
<comment type="caution">
    <text evidence="1">The sequence shown here is derived from an EMBL/GenBank/DDBJ whole genome shotgun (WGS) entry which is preliminary data.</text>
</comment>
<protein>
    <submittedName>
        <fullName evidence="1">Nuclear transport factor 2 family protein</fullName>
    </submittedName>
</protein>
<reference evidence="2" key="1">
    <citation type="journal article" date="2019" name="Int. J. Syst. Evol. Microbiol.">
        <title>The Global Catalogue of Microorganisms (GCM) 10K type strain sequencing project: providing services to taxonomists for standard genome sequencing and annotation.</title>
        <authorList>
            <consortium name="The Broad Institute Genomics Platform"/>
            <consortium name="The Broad Institute Genome Sequencing Center for Infectious Disease"/>
            <person name="Wu L."/>
            <person name="Ma J."/>
        </authorList>
    </citation>
    <scope>NUCLEOTIDE SEQUENCE [LARGE SCALE GENOMIC DNA]</scope>
    <source>
        <strain evidence="2">KCTC 52473</strain>
    </source>
</reference>